<dbReference type="GO" id="GO:0005783">
    <property type="term" value="C:endoplasmic reticulum"/>
    <property type="evidence" value="ECO:0007669"/>
    <property type="project" value="UniProtKB-ARBA"/>
</dbReference>
<name>A0A835RKM7_VANPL</name>
<protein>
    <submittedName>
        <fullName evidence="2">Uncharacterized protein</fullName>
    </submittedName>
</protein>
<organism evidence="2 3">
    <name type="scientific">Vanilla planifolia</name>
    <name type="common">Vanilla</name>
    <dbReference type="NCBI Taxonomy" id="51239"/>
    <lineage>
        <taxon>Eukaryota</taxon>
        <taxon>Viridiplantae</taxon>
        <taxon>Streptophyta</taxon>
        <taxon>Embryophyta</taxon>
        <taxon>Tracheophyta</taxon>
        <taxon>Spermatophyta</taxon>
        <taxon>Magnoliopsida</taxon>
        <taxon>Liliopsida</taxon>
        <taxon>Asparagales</taxon>
        <taxon>Orchidaceae</taxon>
        <taxon>Vanilloideae</taxon>
        <taxon>Vanilleae</taxon>
        <taxon>Vanilla</taxon>
    </lineage>
</organism>
<dbReference type="Gene3D" id="1.10.287.110">
    <property type="entry name" value="DnaJ domain"/>
    <property type="match status" value="1"/>
</dbReference>
<evidence type="ECO:0000313" key="3">
    <source>
        <dbReference type="Proteomes" id="UP000639772"/>
    </source>
</evidence>
<feature type="compositionally biased region" description="Polar residues" evidence="1">
    <location>
        <begin position="7"/>
        <end position="16"/>
    </location>
</feature>
<dbReference type="EMBL" id="JADCNM010000003">
    <property type="protein sequence ID" value="KAG0490784.1"/>
    <property type="molecule type" value="Genomic_DNA"/>
</dbReference>
<proteinExistence type="predicted"/>
<feature type="compositionally biased region" description="Basic and acidic residues" evidence="1">
    <location>
        <begin position="23"/>
        <end position="33"/>
    </location>
</feature>
<dbReference type="AlphaFoldDB" id="A0A835RKM7"/>
<evidence type="ECO:0000313" key="2">
    <source>
        <dbReference type="EMBL" id="KAG0490784.1"/>
    </source>
</evidence>
<dbReference type="PANTHER" id="PTHR44137">
    <property type="entry name" value="BNAC03G44070D PROTEIN"/>
    <property type="match status" value="1"/>
</dbReference>
<dbReference type="OrthoDB" id="10250354at2759"/>
<dbReference type="CDD" id="cd06257">
    <property type="entry name" value="DnaJ"/>
    <property type="match status" value="1"/>
</dbReference>
<dbReference type="SUPFAM" id="SSF46565">
    <property type="entry name" value="Chaperone J-domain"/>
    <property type="match status" value="1"/>
</dbReference>
<gene>
    <name evidence="2" type="ORF">HPP92_007647</name>
</gene>
<evidence type="ECO:0000256" key="1">
    <source>
        <dbReference type="SAM" id="MobiDB-lite"/>
    </source>
</evidence>
<reference evidence="2 3" key="1">
    <citation type="journal article" date="2020" name="Nat. Food">
        <title>A phased Vanilla planifolia genome enables genetic improvement of flavour and production.</title>
        <authorList>
            <person name="Hasing T."/>
            <person name="Tang H."/>
            <person name="Brym M."/>
            <person name="Khazi F."/>
            <person name="Huang T."/>
            <person name="Chambers A.H."/>
        </authorList>
    </citation>
    <scope>NUCLEOTIDE SEQUENCE [LARGE SCALE GENOMIC DNA]</scope>
    <source>
        <tissue evidence="2">Leaf</tissue>
    </source>
</reference>
<accession>A0A835RKM7</accession>
<feature type="region of interest" description="Disordered" evidence="1">
    <location>
        <begin position="1"/>
        <end position="37"/>
    </location>
</feature>
<comment type="caution">
    <text evidence="2">The sequence shown here is derived from an EMBL/GenBank/DDBJ whole genome shotgun (WGS) entry which is preliminary data.</text>
</comment>
<dbReference type="InterPro" id="IPR036869">
    <property type="entry name" value="J_dom_sf"/>
</dbReference>
<dbReference type="InterPro" id="IPR001623">
    <property type="entry name" value="DnaJ_domain"/>
</dbReference>
<dbReference type="PANTHER" id="PTHR44137:SF24">
    <property type="entry name" value="DNAJ HEAT SHOCK N-TERMINAL DOMAIN-CONTAINING PROTEIN"/>
    <property type="match status" value="1"/>
</dbReference>
<sequence>MEDNLEQAEQPSSPSAATAGIELEEKPEAEARRSSSLKSALKYARRARQLWPELDGISTLITALKILRASPTDHYKILRIEPFAHIIAIKKQYKSRSHSPSRQSGNPVPAAEDAFKRIADSFLSFRPFPQA</sequence>
<dbReference type="Proteomes" id="UP000639772">
    <property type="component" value="Chromosome 3"/>
</dbReference>